<dbReference type="InterPro" id="IPR018984">
    <property type="entry name" value="Histidine_kinase_N"/>
</dbReference>
<dbReference type="InterPro" id="IPR003661">
    <property type="entry name" value="HisK_dim/P_dom"/>
</dbReference>
<protein>
    <recommendedName>
        <fullName evidence="2">histidine kinase</fullName>
        <ecNumber evidence="2">2.7.13.3</ecNumber>
    </recommendedName>
</protein>
<evidence type="ECO:0000256" key="8">
    <source>
        <dbReference type="ARBA" id="ARBA00023012"/>
    </source>
</evidence>
<dbReference type="Gene3D" id="1.10.490.70">
    <property type="entry name" value="Histidine kinase N-terminal domain"/>
    <property type="match status" value="1"/>
</dbReference>
<evidence type="ECO:0000259" key="9">
    <source>
        <dbReference type="PROSITE" id="PS50109"/>
    </source>
</evidence>
<evidence type="ECO:0000313" key="10">
    <source>
        <dbReference type="EMBL" id="RNB71201.1"/>
    </source>
</evidence>
<evidence type="ECO:0000256" key="5">
    <source>
        <dbReference type="ARBA" id="ARBA00022741"/>
    </source>
</evidence>
<dbReference type="InterPro" id="IPR036097">
    <property type="entry name" value="HisK_dim/P_sf"/>
</dbReference>
<dbReference type="AlphaFoldDB" id="A0A3M8C6M5"/>
<comment type="caution">
    <text evidence="10">The sequence shown here is derived from an EMBL/GenBank/DDBJ whole genome shotgun (WGS) entry which is preliminary data.</text>
</comment>
<evidence type="ECO:0000256" key="1">
    <source>
        <dbReference type="ARBA" id="ARBA00000085"/>
    </source>
</evidence>
<dbReference type="PANTHER" id="PTHR43065:SF46">
    <property type="entry name" value="C4-DICARBOXYLATE TRANSPORT SENSOR PROTEIN DCTB"/>
    <property type="match status" value="1"/>
</dbReference>
<dbReference type="InterPro" id="IPR003594">
    <property type="entry name" value="HATPase_dom"/>
</dbReference>
<accession>A0A3M8C6M5</accession>
<name>A0A3M8C6M5_9BACL</name>
<dbReference type="SMART" id="SM00388">
    <property type="entry name" value="HisKA"/>
    <property type="match status" value="1"/>
</dbReference>
<keyword evidence="8" id="KW-0902">Two-component regulatory system</keyword>
<evidence type="ECO:0000256" key="2">
    <source>
        <dbReference type="ARBA" id="ARBA00012438"/>
    </source>
</evidence>
<dbReference type="Proteomes" id="UP000282028">
    <property type="component" value="Unassembled WGS sequence"/>
</dbReference>
<dbReference type="OrthoDB" id="9815750at2"/>
<dbReference type="EMBL" id="RHHR01000029">
    <property type="protein sequence ID" value="RNB71201.1"/>
    <property type="molecule type" value="Genomic_DNA"/>
</dbReference>
<dbReference type="Pfam" id="PF00512">
    <property type="entry name" value="HisKA"/>
    <property type="match status" value="1"/>
</dbReference>
<dbReference type="PRINTS" id="PR00344">
    <property type="entry name" value="BCTRLSENSOR"/>
</dbReference>
<dbReference type="InterPro" id="IPR036890">
    <property type="entry name" value="HATPase_C_sf"/>
</dbReference>
<dbReference type="EC" id="2.7.13.3" evidence="2"/>
<dbReference type="GO" id="GO:0005524">
    <property type="term" value="F:ATP binding"/>
    <property type="evidence" value="ECO:0007669"/>
    <property type="project" value="UniProtKB-KW"/>
</dbReference>
<sequence>MFMDPLTVFLDEQEEKIVEQFKNQVVVSEHDHLKDRIHLNGQAMYRMVIGYFRSEITEEDIRNLAFKVACKRNQAKINIADFVHNVCLGRKLILDCLQEGGISAPVLLPALLKINECFDIFLVHAVSKYTELKNRDLAEKQMFIERSHKDRLTILGQLASSFVHEFRNPLTSIIGFSKLIREDHPELPYLHIIENELHQLNYSVSQFLLVSKKGSAVLKNDEIFNVHQLFEEILAFLYPTIVDVNAEITCVIDPACELTGSRDEIRQVLINIISNALDALQRITGERLISIEASQEGKQANIAISNNGVPIPPDVLPVIFEPFFTTKELGTGIGLYVCKEIIERHEGTITCESSDERTTFTMCFEQIHAFHEYDKKQV</sequence>
<proteinExistence type="predicted"/>
<keyword evidence="6" id="KW-0418">Kinase</keyword>
<dbReference type="CDD" id="cd00082">
    <property type="entry name" value="HisKA"/>
    <property type="match status" value="1"/>
</dbReference>
<dbReference type="Pfam" id="PF02518">
    <property type="entry name" value="HATPase_c"/>
    <property type="match status" value="1"/>
</dbReference>
<dbReference type="GO" id="GO:0000155">
    <property type="term" value="F:phosphorelay sensor kinase activity"/>
    <property type="evidence" value="ECO:0007669"/>
    <property type="project" value="InterPro"/>
</dbReference>
<dbReference type="Pfam" id="PF09385">
    <property type="entry name" value="HisK_N"/>
    <property type="match status" value="1"/>
</dbReference>
<evidence type="ECO:0000256" key="4">
    <source>
        <dbReference type="ARBA" id="ARBA00022679"/>
    </source>
</evidence>
<dbReference type="SUPFAM" id="SSF47384">
    <property type="entry name" value="Homodimeric domain of signal transducing histidine kinase"/>
    <property type="match status" value="1"/>
</dbReference>
<evidence type="ECO:0000256" key="7">
    <source>
        <dbReference type="ARBA" id="ARBA00022840"/>
    </source>
</evidence>
<keyword evidence="3" id="KW-0597">Phosphoprotein</keyword>
<organism evidence="10 11">
    <name type="scientific">Brevibacillus invocatus</name>
    <dbReference type="NCBI Taxonomy" id="173959"/>
    <lineage>
        <taxon>Bacteria</taxon>
        <taxon>Bacillati</taxon>
        <taxon>Bacillota</taxon>
        <taxon>Bacilli</taxon>
        <taxon>Bacillales</taxon>
        <taxon>Paenibacillaceae</taxon>
        <taxon>Brevibacillus</taxon>
    </lineage>
</organism>
<keyword evidence="5" id="KW-0547">Nucleotide-binding</keyword>
<dbReference type="Gene3D" id="3.30.565.10">
    <property type="entry name" value="Histidine kinase-like ATPase, C-terminal domain"/>
    <property type="match status" value="1"/>
</dbReference>
<evidence type="ECO:0000256" key="6">
    <source>
        <dbReference type="ARBA" id="ARBA00022777"/>
    </source>
</evidence>
<gene>
    <name evidence="10" type="ORF">EDM52_16090</name>
</gene>
<keyword evidence="11" id="KW-1185">Reference proteome</keyword>
<evidence type="ECO:0000256" key="3">
    <source>
        <dbReference type="ARBA" id="ARBA00022553"/>
    </source>
</evidence>
<reference evidence="10 11" key="1">
    <citation type="submission" date="2018-10" db="EMBL/GenBank/DDBJ databases">
        <title>Phylogenomics of Brevibacillus.</title>
        <authorList>
            <person name="Dunlap C."/>
        </authorList>
    </citation>
    <scope>NUCLEOTIDE SEQUENCE [LARGE SCALE GENOMIC DNA]</scope>
    <source>
        <strain evidence="10 11">JCM 12215</strain>
    </source>
</reference>
<keyword evidence="4" id="KW-0808">Transferase</keyword>
<dbReference type="SMART" id="SM00387">
    <property type="entry name" value="HATPase_c"/>
    <property type="match status" value="1"/>
</dbReference>
<comment type="catalytic activity">
    <reaction evidence="1">
        <text>ATP + protein L-histidine = ADP + protein N-phospho-L-histidine.</text>
        <dbReference type="EC" id="2.7.13.3"/>
    </reaction>
</comment>
<dbReference type="Gene3D" id="1.10.287.130">
    <property type="match status" value="1"/>
</dbReference>
<evidence type="ECO:0000313" key="11">
    <source>
        <dbReference type="Proteomes" id="UP000282028"/>
    </source>
</evidence>
<feature type="domain" description="Histidine kinase" evidence="9">
    <location>
        <begin position="161"/>
        <end position="368"/>
    </location>
</feature>
<dbReference type="PROSITE" id="PS50109">
    <property type="entry name" value="HIS_KIN"/>
    <property type="match status" value="1"/>
</dbReference>
<keyword evidence="7" id="KW-0067">ATP-binding</keyword>
<dbReference type="SUPFAM" id="SSF55874">
    <property type="entry name" value="ATPase domain of HSP90 chaperone/DNA topoisomerase II/histidine kinase"/>
    <property type="match status" value="1"/>
</dbReference>
<dbReference type="PANTHER" id="PTHR43065">
    <property type="entry name" value="SENSOR HISTIDINE KINASE"/>
    <property type="match status" value="1"/>
</dbReference>
<dbReference type="InterPro" id="IPR005467">
    <property type="entry name" value="His_kinase_dom"/>
</dbReference>
<dbReference type="InterPro" id="IPR004358">
    <property type="entry name" value="Sig_transdc_His_kin-like_C"/>
</dbReference>